<dbReference type="EnsemblPlants" id="KQJ85423">
    <property type="protein sequence ID" value="KQJ85423"/>
    <property type="gene ID" value="BRADI_5g26958v3"/>
</dbReference>
<evidence type="ECO:0000313" key="2">
    <source>
        <dbReference type="EMBL" id="KQJ85423.1"/>
    </source>
</evidence>
<keyword evidence="4" id="KW-1185">Reference proteome</keyword>
<feature type="compositionally biased region" description="Low complexity" evidence="1">
    <location>
        <begin position="31"/>
        <end position="41"/>
    </location>
</feature>
<reference evidence="2" key="2">
    <citation type="submission" date="2017-06" db="EMBL/GenBank/DDBJ databases">
        <title>WGS assembly of Brachypodium distachyon.</title>
        <authorList>
            <consortium name="The International Brachypodium Initiative"/>
            <person name="Lucas S."/>
            <person name="Harmon-Smith M."/>
            <person name="Lail K."/>
            <person name="Tice H."/>
            <person name="Grimwood J."/>
            <person name="Bruce D."/>
            <person name="Barry K."/>
            <person name="Shu S."/>
            <person name="Lindquist E."/>
            <person name="Wang M."/>
            <person name="Pitluck S."/>
            <person name="Vogel J.P."/>
            <person name="Garvin D.F."/>
            <person name="Mockler T.C."/>
            <person name="Schmutz J."/>
            <person name="Rokhsar D."/>
            <person name="Bevan M.W."/>
        </authorList>
    </citation>
    <scope>NUCLEOTIDE SEQUENCE</scope>
    <source>
        <strain evidence="2">Bd21</strain>
    </source>
</reference>
<dbReference type="InParanoid" id="A0A0Q3ECJ1"/>
<organism evidence="2">
    <name type="scientific">Brachypodium distachyon</name>
    <name type="common">Purple false brome</name>
    <name type="synonym">Trachynia distachya</name>
    <dbReference type="NCBI Taxonomy" id="15368"/>
    <lineage>
        <taxon>Eukaryota</taxon>
        <taxon>Viridiplantae</taxon>
        <taxon>Streptophyta</taxon>
        <taxon>Embryophyta</taxon>
        <taxon>Tracheophyta</taxon>
        <taxon>Spermatophyta</taxon>
        <taxon>Magnoliopsida</taxon>
        <taxon>Liliopsida</taxon>
        <taxon>Poales</taxon>
        <taxon>Poaceae</taxon>
        <taxon>BOP clade</taxon>
        <taxon>Pooideae</taxon>
        <taxon>Stipodae</taxon>
        <taxon>Brachypodieae</taxon>
        <taxon>Brachypodium</taxon>
    </lineage>
</organism>
<dbReference type="EMBL" id="CM000884">
    <property type="protein sequence ID" value="KQJ85423.1"/>
    <property type="molecule type" value="Genomic_DNA"/>
</dbReference>
<name>A0A0Q3ECJ1_BRADI</name>
<feature type="region of interest" description="Disordered" evidence="1">
    <location>
        <begin position="1"/>
        <end position="66"/>
    </location>
</feature>
<evidence type="ECO:0000256" key="1">
    <source>
        <dbReference type="SAM" id="MobiDB-lite"/>
    </source>
</evidence>
<gene>
    <name evidence="2" type="ORF">BRADI_5g26958v3</name>
</gene>
<dbReference type="AlphaFoldDB" id="A0A0Q3ECJ1"/>
<protein>
    <submittedName>
        <fullName evidence="2 3">Uncharacterized protein</fullName>
    </submittedName>
</protein>
<accession>A0A0Q3ECJ1</accession>
<evidence type="ECO:0000313" key="3">
    <source>
        <dbReference type="EnsemblPlants" id="KQJ85423"/>
    </source>
</evidence>
<evidence type="ECO:0000313" key="4">
    <source>
        <dbReference type="Proteomes" id="UP000008810"/>
    </source>
</evidence>
<proteinExistence type="predicted"/>
<dbReference type="Gramene" id="KQJ85423">
    <property type="protein sequence ID" value="KQJ85423"/>
    <property type="gene ID" value="BRADI_5g26958v3"/>
</dbReference>
<reference evidence="2 3" key="1">
    <citation type="journal article" date="2010" name="Nature">
        <title>Genome sequencing and analysis of the model grass Brachypodium distachyon.</title>
        <authorList>
            <consortium name="International Brachypodium Initiative"/>
        </authorList>
    </citation>
    <scope>NUCLEOTIDE SEQUENCE [LARGE SCALE GENOMIC DNA]</scope>
    <source>
        <strain evidence="2 3">Bd21</strain>
    </source>
</reference>
<sequence length="118" mass="12179">MAIRASPSPTPATWRRAWPRPTACDAPPAVSSRTRSPATSAPSPPPAAGATKPVPATGGRHLTKAPMEAASRYLYRRLGQRRPSMTSRVAGGGVAVGARVGGVSPLSALPSISLPFHY</sequence>
<reference evidence="3" key="3">
    <citation type="submission" date="2018-08" db="UniProtKB">
        <authorList>
            <consortium name="EnsemblPlants"/>
        </authorList>
    </citation>
    <scope>IDENTIFICATION</scope>
    <source>
        <strain evidence="3">cv. Bd21</strain>
    </source>
</reference>
<dbReference type="Proteomes" id="UP000008810">
    <property type="component" value="Chromosome 5"/>
</dbReference>